<protein>
    <submittedName>
        <fullName evidence="1">Uncharacterized protein</fullName>
    </submittedName>
</protein>
<organism evidence="1">
    <name type="scientific">marine sediment metagenome</name>
    <dbReference type="NCBI Taxonomy" id="412755"/>
    <lineage>
        <taxon>unclassified sequences</taxon>
        <taxon>metagenomes</taxon>
        <taxon>ecological metagenomes</taxon>
    </lineage>
</organism>
<reference evidence="1" key="1">
    <citation type="journal article" date="2014" name="Front. Microbiol.">
        <title>High frequency of phylogenetically diverse reductive dehalogenase-homologous genes in deep subseafloor sedimentary metagenomes.</title>
        <authorList>
            <person name="Kawai M."/>
            <person name="Futagami T."/>
            <person name="Toyoda A."/>
            <person name="Takaki Y."/>
            <person name="Nishi S."/>
            <person name="Hori S."/>
            <person name="Arai W."/>
            <person name="Tsubouchi T."/>
            <person name="Morono Y."/>
            <person name="Uchiyama I."/>
            <person name="Ito T."/>
            <person name="Fujiyama A."/>
            <person name="Inagaki F."/>
            <person name="Takami H."/>
        </authorList>
    </citation>
    <scope>NUCLEOTIDE SEQUENCE</scope>
    <source>
        <strain evidence="1">Expedition CK06-06</strain>
    </source>
</reference>
<name>X1G8R2_9ZZZZ</name>
<proteinExistence type="predicted"/>
<dbReference type="AlphaFoldDB" id="X1G8R2"/>
<evidence type="ECO:0000313" key="1">
    <source>
        <dbReference type="EMBL" id="GAH54306.1"/>
    </source>
</evidence>
<gene>
    <name evidence="1" type="ORF">S03H2_38188</name>
</gene>
<comment type="caution">
    <text evidence="1">The sequence shown here is derived from an EMBL/GenBank/DDBJ whole genome shotgun (WGS) entry which is preliminary data.</text>
</comment>
<accession>X1G8R2</accession>
<dbReference type="EMBL" id="BARU01023540">
    <property type="protein sequence ID" value="GAH54306.1"/>
    <property type="molecule type" value="Genomic_DNA"/>
</dbReference>
<sequence>MLDRAVVEEFLDGEFEEGDWEIPKDIPKDKLVEAFCQYTENDYYEWLQDNFKSFFNHGDPDWKWIRDKINPHEQPTNRRRI</sequence>